<dbReference type="RefSeq" id="WP_284250376.1">
    <property type="nucleotide sequence ID" value="NZ_BSUM01000001.1"/>
</dbReference>
<feature type="transmembrane region" description="Helical" evidence="1">
    <location>
        <begin position="44"/>
        <end position="62"/>
    </location>
</feature>
<evidence type="ECO:0000313" key="3">
    <source>
        <dbReference type="Proteomes" id="UP001157161"/>
    </source>
</evidence>
<reference evidence="2" key="1">
    <citation type="journal article" date="2014" name="Int. J. Syst. Evol. Microbiol.">
        <title>Complete genome sequence of Corynebacterium casei LMG S-19264T (=DSM 44701T), isolated from a smear-ripened cheese.</title>
        <authorList>
            <consortium name="US DOE Joint Genome Institute (JGI-PGF)"/>
            <person name="Walter F."/>
            <person name="Albersmeier A."/>
            <person name="Kalinowski J."/>
            <person name="Ruckert C."/>
        </authorList>
    </citation>
    <scope>NUCLEOTIDE SEQUENCE</scope>
    <source>
        <strain evidence="2">NBRC 112290</strain>
    </source>
</reference>
<accession>A0AA37XE90</accession>
<comment type="caution">
    <text evidence="2">The sequence shown here is derived from an EMBL/GenBank/DDBJ whole genome shotgun (WGS) entry which is preliminary data.</text>
</comment>
<organism evidence="2 3">
    <name type="scientific">Litorihabitans aurantiacus</name>
    <dbReference type="NCBI Taxonomy" id="1930061"/>
    <lineage>
        <taxon>Bacteria</taxon>
        <taxon>Bacillati</taxon>
        <taxon>Actinomycetota</taxon>
        <taxon>Actinomycetes</taxon>
        <taxon>Micrococcales</taxon>
        <taxon>Beutenbergiaceae</taxon>
        <taxon>Litorihabitans</taxon>
    </lineage>
</organism>
<evidence type="ECO:0000256" key="1">
    <source>
        <dbReference type="SAM" id="Phobius"/>
    </source>
</evidence>
<dbReference type="AlphaFoldDB" id="A0AA37XE90"/>
<feature type="transmembrane region" description="Helical" evidence="1">
    <location>
        <begin position="17"/>
        <end position="38"/>
    </location>
</feature>
<reference evidence="2" key="2">
    <citation type="submission" date="2023-02" db="EMBL/GenBank/DDBJ databases">
        <authorList>
            <person name="Sun Q."/>
            <person name="Mori K."/>
        </authorList>
    </citation>
    <scope>NUCLEOTIDE SEQUENCE</scope>
    <source>
        <strain evidence="2">NBRC 112290</strain>
    </source>
</reference>
<gene>
    <name evidence="2" type="ORF">GCM10025875_15700</name>
</gene>
<keyword evidence="3" id="KW-1185">Reference proteome</keyword>
<name>A0AA37XE90_9MICO</name>
<keyword evidence="1" id="KW-0812">Transmembrane</keyword>
<dbReference type="EMBL" id="BSUM01000001">
    <property type="protein sequence ID" value="GMA31578.1"/>
    <property type="molecule type" value="Genomic_DNA"/>
</dbReference>
<keyword evidence="1" id="KW-1133">Transmembrane helix</keyword>
<sequence>MTTDFPRRIGGFKRTTLWTAGLVLAALFFGLSLYSWIAGSGWRFGLFALGWLVAGVIYAVMLRSERRDFPERR</sequence>
<evidence type="ECO:0000313" key="2">
    <source>
        <dbReference type="EMBL" id="GMA31578.1"/>
    </source>
</evidence>
<keyword evidence="1" id="KW-0472">Membrane</keyword>
<dbReference type="Proteomes" id="UP001157161">
    <property type="component" value="Unassembled WGS sequence"/>
</dbReference>
<protein>
    <submittedName>
        <fullName evidence="2">Uncharacterized protein</fullName>
    </submittedName>
</protein>
<proteinExistence type="predicted"/>